<dbReference type="PANTHER" id="PTHR30213">
    <property type="entry name" value="INNER MEMBRANE PROTEIN YHJD"/>
    <property type="match status" value="1"/>
</dbReference>
<dbReference type="EMBL" id="JAUJEB010000006">
    <property type="protein sequence ID" value="MDN5215472.1"/>
    <property type="molecule type" value="Genomic_DNA"/>
</dbReference>
<dbReference type="Pfam" id="PF03631">
    <property type="entry name" value="Virul_fac_BrkB"/>
    <property type="match status" value="1"/>
</dbReference>
<reference evidence="7" key="1">
    <citation type="submission" date="2023-06" db="EMBL/GenBank/DDBJ databases">
        <title>Genomic of Agaribacillus aureum.</title>
        <authorList>
            <person name="Wang G."/>
        </authorList>
    </citation>
    <scope>NUCLEOTIDE SEQUENCE</scope>
    <source>
        <strain evidence="7">BMA12</strain>
    </source>
</reference>
<keyword evidence="2" id="KW-1003">Cell membrane</keyword>
<feature type="transmembrane region" description="Helical" evidence="6">
    <location>
        <begin position="232"/>
        <end position="252"/>
    </location>
</feature>
<keyword evidence="4 6" id="KW-1133">Transmembrane helix</keyword>
<protein>
    <submittedName>
        <fullName evidence="7">YihY/virulence factor BrkB family protein</fullName>
    </submittedName>
</protein>
<keyword evidence="3 6" id="KW-0812">Transmembrane</keyword>
<organism evidence="7 8">
    <name type="scientific">Agaribacillus aureus</name>
    <dbReference type="NCBI Taxonomy" id="3051825"/>
    <lineage>
        <taxon>Bacteria</taxon>
        <taxon>Pseudomonadati</taxon>
        <taxon>Bacteroidota</taxon>
        <taxon>Cytophagia</taxon>
        <taxon>Cytophagales</taxon>
        <taxon>Splendidivirgaceae</taxon>
        <taxon>Agaribacillus</taxon>
    </lineage>
</organism>
<evidence type="ECO:0000256" key="3">
    <source>
        <dbReference type="ARBA" id="ARBA00022692"/>
    </source>
</evidence>
<name>A0ABT8LCG5_9BACT</name>
<comment type="caution">
    <text evidence="7">The sequence shown here is derived from an EMBL/GenBank/DDBJ whole genome shotgun (WGS) entry which is preliminary data.</text>
</comment>
<accession>A0ABT8LCG5</accession>
<proteinExistence type="predicted"/>
<keyword evidence="5 6" id="KW-0472">Membrane</keyword>
<dbReference type="NCBIfam" id="TIGR00765">
    <property type="entry name" value="yihY_not_rbn"/>
    <property type="match status" value="1"/>
</dbReference>
<feature type="transmembrane region" description="Helical" evidence="6">
    <location>
        <begin position="264"/>
        <end position="289"/>
    </location>
</feature>
<evidence type="ECO:0000256" key="4">
    <source>
        <dbReference type="ARBA" id="ARBA00022989"/>
    </source>
</evidence>
<evidence type="ECO:0000256" key="2">
    <source>
        <dbReference type="ARBA" id="ARBA00022475"/>
    </source>
</evidence>
<comment type="subcellular location">
    <subcellularLocation>
        <location evidence="1">Cell membrane</location>
        <topology evidence="1">Multi-pass membrane protein</topology>
    </subcellularLocation>
</comment>
<sequence length="309" mass="35041">MNSPMFHWIIALLKKIRFKKANVSLYDVIKIFLEKLTKDEVIERAEAVAFNFTLSIFPAVIFLFTLIPFVHQWIPDVSTENIMEFIGNMMPPSMYDVISSTVEDIISKQRGGLLTFGALFSLVLSTSGMLALMKAFNACYKTVEKRGFFKTRLIATGLTMMLAFVLILAIILLIVGNFVVNLINSELSWLDLDAYVVNLLLILRFVVIFIVFFLAISFIYYFGPAVHYNWRFFSIGSFLATLLCLGISYTFSFYVTNFGTYNKLYGSIGVLIALMIWQLILSVVLLVGYELNASIHKAHSIVTDPVENE</sequence>
<evidence type="ECO:0000256" key="5">
    <source>
        <dbReference type="ARBA" id="ARBA00023136"/>
    </source>
</evidence>
<dbReference type="PANTHER" id="PTHR30213:SF0">
    <property type="entry name" value="UPF0761 MEMBRANE PROTEIN YIHY"/>
    <property type="match status" value="1"/>
</dbReference>
<keyword evidence="8" id="KW-1185">Reference proteome</keyword>
<feature type="transmembrane region" description="Helical" evidence="6">
    <location>
        <begin position="48"/>
        <end position="70"/>
    </location>
</feature>
<dbReference type="RefSeq" id="WP_346760802.1">
    <property type="nucleotide sequence ID" value="NZ_JAUJEB010000006.1"/>
</dbReference>
<evidence type="ECO:0000313" key="8">
    <source>
        <dbReference type="Proteomes" id="UP001172083"/>
    </source>
</evidence>
<feature type="transmembrane region" description="Helical" evidence="6">
    <location>
        <begin position="195"/>
        <end position="220"/>
    </location>
</feature>
<evidence type="ECO:0000256" key="6">
    <source>
        <dbReference type="SAM" id="Phobius"/>
    </source>
</evidence>
<dbReference type="PIRSF" id="PIRSF035875">
    <property type="entry name" value="RNase_BN"/>
    <property type="match status" value="1"/>
</dbReference>
<evidence type="ECO:0000313" key="7">
    <source>
        <dbReference type="EMBL" id="MDN5215472.1"/>
    </source>
</evidence>
<gene>
    <name evidence="7" type="ORF">QQ020_25555</name>
</gene>
<dbReference type="Proteomes" id="UP001172083">
    <property type="component" value="Unassembled WGS sequence"/>
</dbReference>
<dbReference type="InterPro" id="IPR017039">
    <property type="entry name" value="Virul_fac_BrkB"/>
</dbReference>
<feature type="transmembrane region" description="Helical" evidence="6">
    <location>
        <begin position="113"/>
        <end position="132"/>
    </location>
</feature>
<evidence type="ECO:0000256" key="1">
    <source>
        <dbReference type="ARBA" id="ARBA00004651"/>
    </source>
</evidence>
<feature type="transmembrane region" description="Helical" evidence="6">
    <location>
        <begin position="153"/>
        <end position="175"/>
    </location>
</feature>